<feature type="transmembrane region" description="Helical" evidence="1">
    <location>
        <begin position="7"/>
        <end position="25"/>
    </location>
</feature>
<protein>
    <recommendedName>
        <fullName evidence="2">NodB homology domain-containing protein</fullName>
    </recommendedName>
</protein>
<dbReference type="InterPro" id="IPR014228">
    <property type="entry name" value="Spore_polysacc_deacetyl_YlxY"/>
</dbReference>
<evidence type="ECO:0000313" key="3">
    <source>
        <dbReference type="EMBL" id="RDW19527.1"/>
    </source>
</evidence>
<dbReference type="CDD" id="cd10950">
    <property type="entry name" value="CE4_BsYlxY_like"/>
    <property type="match status" value="1"/>
</dbReference>
<keyword evidence="1" id="KW-1133">Transmembrane helix</keyword>
<dbReference type="InterPro" id="IPR050248">
    <property type="entry name" value="Polysacc_deacetylase_ArnD"/>
</dbReference>
<dbReference type="EMBL" id="PIOC01000012">
    <property type="protein sequence ID" value="RDW19527.1"/>
    <property type="molecule type" value="Genomic_DNA"/>
</dbReference>
<proteinExistence type="predicted"/>
<dbReference type="Pfam" id="PF01522">
    <property type="entry name" value="Polysacc_deac_1"/>
    <property type="match status" value="1"/>
</dbReference>
<keyword evidence="4" id="KW-1185">Reference proteome</keyword>
<comment type="caution">
    <text evidence="3">The sequence shown here is derived from an EMBL/GenBank/DDBJ whole genome shotgun (WGS) entry which is preliminary data.</text>
</comment>
<dbReference type="AlphaFoldDB" id="A0A3D8PVE8"/>
<name>A0A3D8PVE8_9BACI</name>
<evidence type="ECO:0000259" key="2">
    <source>
        <dbReference type="PROSITE" id="PS51677"/>
    </source>
</evidence>
<reference evidence="4" key="1">
    <citation type="submission" date="2017-11" db="EMBL/GenBank/DDBJ databases">
        <authorList>
            <person name="Zhu W."/>
        </authorList>
    </citation>
    <scope>NUCLEOTIDE SEQUENCE [LARGE SCALE GENOMIC DNA]</scope>
    <source>
        <strain evidence="4">CAU 1183</strain>
    </source>
</reference>
<sequence length="313" mass="35855">MKKFRKYINLFIFMILVILTFNSQYNPFKMGDVAIFSQSKKEDPLYQEILDKQLEYQEDAENAYIDDVWKKTPGRNGRVVNVDKSYDKMKEAGTFDGSLLVYEKIEPEVSLSDLPASPIYRGHPKKEMVALMINVSWGTEHIPTMLKTLQENKVKATFFIEGKWAKENSELVKMIDEQGHIIGNHAYNHPDMARISNQNIVDQIAQTNEILEAITGKTPKWFAPPSGSFNDQVVQSAYNLNMETILWTVDTIDWKNPSVSVMINRVNSKLHPGATILMHPTPVMAEGLDLLIKTIKENEYRIGTIDKLLNNDR</sequence>
<dbReference type="PROSITE" id="PS51677">
    <property type="entry name" value="NODB"/>
    <property type="match status" value="1"/>
</dbReference>
<dbReference type="PANTHER" id="PTHR10587">
    <property type="entry name" value="GLYCOSYL TRANSFERASE-RELATED"/>
    <property type="match status" value="1"/>
</dbReference>
<dbReference type="Gene3D" id="3.20.20.370">
    <property type="entry name" value="Glycoside hydrolase/deacetylase"/>
    <property type="match status" value="1"/>
</dbReference>
<dbReference type="GO" id="GO:0016810">
    <property type="term" value="F:hydrolase activity, acting on carbon-nitrogen (but not peptide) bonds"/>
    <property type="evidence" value="ECO:0007669"/>
    <property type="project" value="InterPro"/>
</dbReference>
<dbReference type="NCBIfam" id="TIGR02873">
    <property type="entry name" value="spore_ylxY"/>
    <property type="match status" value="1"/>
</dbReference>
<dbReference type="InterPro" id="IPR011330">
    <property type="entry name" value="Glyco_hydro/deAcase_b/a-brl"/>
</dbReference>
<dbReference type="Proteomes" id="UP000257143">
    <property type="component" value="Unassembled WGS sequence"/>
</dbReference>
<dbReference type="GO" id="GO:0005975">
    <property type="term" value="P:carbohydrate metabolic process"/>
    <property type="evidence" value="ECO:0007669"/>
    <property type="project" value="InterPro"/>
</dbReference>
<feature type="domain" description="NodB homology" evidence="2">
    <location>
        <begin position="127"/>
        <end position="303"/>
    </location>
</feature>
<organism evidence="3 4">
    <name type="scientific">Oceanobacillus arenosus</name>
    <dbReference type="NCBI Taxonomy" id="1229153"/>
    <lineage>
        <taxon>Bacteria</taxon>
        <taxon>Bacillati</taxon>
        <taxon>Bacillota</taxon>
        <taxon>Bacilli</taxon>
        <taxon>Bacillales</taxon>
        <taxon>Bacillaceae</taxon>
        <taxon>Oceanobacillus</taxon>
    </lineage>
</organism>
<dbReference type="GO" id="GO:0016020">
    <property type="term" value="C:membrane"/>
    <property type="evidence" value="ECO:0007669"/>
    <property type="project" value="TreeGrafter"/>
</dbReference>
<evidence type="ECO:0000313" key="4">
    <source>
        <dbReference type="Proteomes" id="UP000257143"/>
    </source>
</evidence>
<keyword evidence="1" id="KW-0472">Membrane</keyword>
<gene>
    <name evidence="3" type="ORF">CWR48_07340</name>
</gene>
<evidence type="ECO:0000256" key="1">
    <source>
        <dbReference type="SAM" id="Phobius"/>
    </source>
</evidence>
<dbReference type="RefSeq" id="WP_115772602.1">
    <property type="nucleotide sequence ID" value="NZ_PIOC01000012.1"/>
</dbReference>
<keyword evidence="1" id="KW-0812">Transmembrane</keyword>
<accession>A0A3D8PVE8</accession>
<dbReference type="OrthoDB" id="9812065at2"/>
<dbReference type="PANTHER" id="PTHR10587:SF80">
    <property type="entry name" value="CHITOOLIGOSACCHARIDE DEACETYLASE"/>
    <property type="match status" value="1"/>
</dbReference>
<dbReference type="SUPFAM" id="SSF88713">
    <property type="entry name" value="Glycoside hydrolase/deacetylase"/>
    <property type="match status" value="1"/>
</dbReference>
<dbReference type="InterPro" id="IPR002509">
    <property type="entry name" value="NODB_dom"/>
</dbReference>